<dbReference type="VEuPathDB" id="AmoebaDB:EDI_326290"/>
<gene>
    <name evidence="9" type="primary">LSM4</name>
    <name evidence="11" type="ORF">EDI_326290</name>
</gene>
<dbReference type="GO" id="GO:0005681">
    <property type="term" value="C:spliceosomal complex"/>
    <property type="evidence" value="ECO:0007669"/>
    <property type="project" value="UniProtKB-UniRule"/>
</dbReference>
<keyword evidence="6 9" id="KW-0508">mRNA splicing</keyword>
<dbReference type="Gene3D" id="2.30.30.100">
    <property type="match status" value="1"/>
</dbReference>
<dbReference type="InterPro" id="IPR047575">
    <property type="entry name" value="Sm"/>
</dbReference>
<dbReference type="GeneID" id="5885750"/>
<comment type="function">
    <text evidence="9">Binds specifically to the 3'-terminal U-tract of U6 snRNA.</text>
</comment>
<keyword evidence="5 9" id="KW-0694">RNA-binding</keyword>
<evidence type="ECO:0000259" key="10">
    <source>
        <dbReference type="PROSITE" id="PS52002"/>
    </source>
</evidence>
<evidence type="ECO:0000256" key="7">
    <source>
        <dbReference type="ARBA" id="ARBA00023242"/>
    </source>
</evidence>
<dbReference type="SMART" id="SM00651">
    <property type="entry name" value="Sm"/>
    <property type="match status" value="1"/>
</dbReference>
<evidence type="ECO:0000256" key="9">
    <source>
        <dbReference type="RuleBase" id="RU365049"/>
    </source>
</evidence>
<dbReference type="GO" id="GO:0000956">
    <property type="term" value="P:nuclear-transcribed mRNA catabolic process"/>
    <property type="evidence" value="ECO:0007669"/>
    <property type="project" value="UniProtKB-UniRule"/>
</dbReference>
<evidence type="ECO:0000256" key="2">
    <source>
        <dbReference type="ARBA" id="ARBA00006850"/>
    </source>
</evidence>
<organism evidence="12">
    <name type="scientific">Entamoeba dispar (strain ATCC PRA-260 / SAW760)</name>
    <dbReference type="NCBI Taxonomy" id="370354"/>
    <lineage>
        <taxon>Eukaryota</taxon>
        <taxon>Amoebozoa</taxon>
        <taxon>Evosea</taxon>
        <taxon>Archamoebae</taxon>
        <taxon>Mastigamoebida</taxon>
        <taxon>Entamoebidae</taxon>
        <taxon>Entamoeba</taxon>
    </lineage>
</organism>
<dbReference type="EMBL" id="DS550449">
    <property type="protein sequence ID" value="EDR23007.1"/>
    <property type="molecule type" value="Genomic_DNA"/>
</dbReference>
<dbReference type="GO" id="GO:0000398">
    <property type="term" value="P:mRNA splicing, via spliceosome"/>
    <property type="evidence" value="ECO:0007669"/>
    <property type="project" value="InterPro"/>
</dbReference>
<evidence type="ECO:0000256" key="8">
    <source>
        <dbReference type="ARBA" id="ARBA00023274"/>
    </source>
</evidence>
<dbReference type="RefSeq" id="XP_001740583.1">
    <property type="nucleotide sequence ID" value="XM_001740531.1"/>
</dbReference>
<comment type="subcellular location">
    <subcellularLocation>
        <location evidence="1 9">Nucleus</location>
    </subcellularLocation>
</comment>
<comment type="subunit">
    <text evidence="9">LSm subunits form a heteromer with a doughnut shape.</text>
</comment>
<dbReference type="InterPro" id="IPR001163">
    <property type="entry name" value="Sm_dom_euk/arc"/>
</dbReference>
<evidence type="ECO:0000256" key="6">
    <source>
        <dbReference type="ARBA" id="ARBA00023187"/>
    </source>
</evidence>
<dbReference type="PANTHER" id="PTHR23338">
    <property type="entry name" value="SMALL NUCLEAR RIBONUCLEOPROTEIN SM"/>
    <property type="match status" value="1"/>
</dbReference>
<keyword evidence="4 9" id="KW-0747">Spliceosome</keyword>
<accession>B0ER54</accession>
<keyword evidence="7 9" id="KW-0539">Nucleus</keyword>
<protein>
    <recommendedName>
        <fullName evidence="9">U6 snRNA-associated Sm-like protein LSm4</fullName>
    </recommendedName>
</protein>
<dbReference type="CDD" id="cd01723">
    <property type="entry name" value="LSm4"/>
    <property type="match status" value="1"/>
</dbReference>
<evidence type="ECO:0000256" key="4">
    <source>
        <dbReference type="ARBA" id="ARBA00022728"/>
    </source>
</evidence>
<proteinExistence type="inferred from homology"/>
<dbReference type="InterPro" id="IPR034101">
    <property type="entry name" value="Lsm4"/>
</dbReference>
<dbReference type="OMA" id="HAMMVEL"/>
<sequence length="81" mass="9109">MVLPINLLENSQGTSVTLELKNGFKYTGTLDRCDRMMNIHLKNAVLIKPNGDRFSVAKLIVKGISIRCFSVDESLLKKNEK</sequence>
<dbReference type="OrthoDB" id="747253at2759"/>
<keyword evidence="3 9" id="KW-0507">mRNA processing</keyword>
<keyword evidence="8 9" id="KW-0687">Ribonucleoprotein</keyword>
<evidence type="ECO:0000313" key="11">
    <source>
        <dbReference type="EMBL" id="EDR23007.1"/>
    </source>
</evidence>
<dbReference type="Pfam" id="PF01423">
    <property type="entry name" value="LSM"/>
    <property type="match status" value="1"/>
</dbReference>
<dbReference type="InterPro" id="IPR027141">
    <property type="entry name" value="LSm4/Sm_D1/D3"/>
</dbReference>
<evidence type="ECO:0000313" key="12">
    <source>
        <dbReference type="Proteomes" id="UP000008076"/>
    </source>
</evidence>
<evidence type="ECO:0000256" key="5">
    <source>
        <dbReference type="ARBA" id="ARBA00022884"/>
    </source>
</evidence>
<evidence type="ECO:0000256" key="3">
    <source>
        <dbReference type="ARBA" id="ARBA00022664"/>
    </source>
</evidence>
<dbReference type="GO" id="GO:0003723">
    <property type="term" value="F:RNA binding"/>
    <property type="evidence" value="ECO:0007669"/>
    <property type="project" value="UniProtKB-KW"/>
</dbReference>
<comment type="similarity">
    <text evidence="2 9">Belongs to the snRNP Sm proteins family.</text>
</comment>
<dbReference type="eggNOG" id="KOG3293">
    <property type="taxonomic scope" value="Eukaryota"/>
</dbReference>
<dbReference type="Proteomes" id="UP000008076">
    <property type="component" value="Unassembled WGS sequence"/>
</dbReference>
<keyword evidence="12" id="KW-1185">Reference proteome</keyword>
<name>B0ER54_ENTDS</name>
<evidence type="ECO:0000256" key="1">
    <source>
        <dbReference type="ARBA" id="ARBA00004123"/>
    </source>
</evidence>
<dbReference type="InterPro" id="IPR010920">
    <property type="entry name" value="LSM_dom_sf"/>
</dbReference>
<dbReference type="KEGG" id="edi:EDI_326290"/>
<dbReference type="PROSITE" id="PS52002">
    <property type="entry name" value="SM"/>
    <property type="match status" value="1"/>
</dbReference>
<dbReference type="AlphaFoldDB" id="B0ER54"/>
<dbReference type="SUPFAM" id="SSF50182">
    <property type="entry name" value="Sm-like ribonucleoproteins"/>
    <property type="match status" value="1"/>
</dbReference>
<reference evidence="12" key="1">
    <citation type="submission" date="2007-12" db="EMBL/GenBank/DDBJ databases">
        <title>Annotation of Entamoeba dispar SAW760.</title>
        <authorList>
            <person name="Lorenzi H."/>
            <person name="Inman J."/>
            <person name="Schobel S."/>
            <person name="Amedeo P."/>
            <person name="Caler E."/>
        </authorList>
    </citation>
    <scope>NUCLEOTIDE SEQUENCE [LARGE SCALE GENOMIC DNA]</scope>
    <source>
        <strain evidence="12">ATCC PRA-260 / SAW760</strain>
    </source>
</reference>
<feature type="domain" description="Sm" evidence="10">
    <location>
        <begin position="3"/>
        <end position="75"/>
    </location>
</feature>